<accession>A0A9P8NUN0</accession>
<dbReference type="Pfam" id="PF07690">
    <property type="entry name" value="MFS_1"/>
    <property type="match status" value="1"/>
</dbReference>
<dbReference type="EMBL" id="JAEUBD010001504">
    <property type="protein sequence ID" value="KAH3659957.1"/>
    <property type="molecule type" value="Genomic_DNA"/>
</dbReference>
<keyword evidence="10" id="KW-1185">Reference proteome</keyword>
<keyword evidence="7 8" id="KW-0472">Membrane</keyword>
<reference evidence="9" key="1">
    <citation type="journal article" date="2021" name="Open Biol.">
        <title>Shared evolutionary footprints suggest mitochondrial oxidative damage underlies multiple complex I losses in fungi.</title>
        <authorList>
            <person name="Schikora-Tamarit M.A."/>
            <person name="Marcet-Houben M."/>
            <person name="Nosek J."/>
            <person name="Gabaldon T."/>
        </authorList>
    </citation>
    <scope>NUCLEOTIDE SEQUENCE</scope>
    <source>
        <strain evidence="9">NCAIM Y.01608</strain>
    </source>
</reference>
<dbReference type="GO" id="GO:0005886">
    <property type="term" value="C:plasma membrane"/>
    <property type="evidence" value="ECO:0007669"/>
    <property type="project" value="UniProtKB-SubCell"/>
</dbReference>
<name>A0A9P8NUN0_9ASCO</name>
<comment type="caution">
    <text evidence="8">Lacks conserved residue(s) required for the propagation of feature annotation.</text>
</comment>
<feature type="transmembrane region" description="Helical" evidence="8">
    <location>
        <begin position="36"/>
        <end position="56"/>
    </location>
</feature>
<feature type="transmembrane region" description="Helical" evidence="8">
    <location>
        <begin position="196"/>
        <end position="217"/>
    </location>
</feature>
<reference evidence="9" key="2">
    <citation type="submission" date="2021-01" db="EMBL/GenBank/DDBJ databases">
        <authorList>
            <person name="Schikora-Tamarit M.A."/>
        </authorList>
    </citation>
    <scope>NUCLEOTIDE SEQUENCE</scope>
    <source>
        <strain evidence="9">NCAIM Y.01608</strain>
    </source>
</reference>
<dbReference type="GO" id="GO:0042128">
    <property type="term" value="P:nitrate assimilation"/>
    <property type="evidence" value="ECO:0007669"/>
    <property type="project" value="UniProtKB-UniRule"/>
</dbReference>
<dbReference type="Proteomes" id="UP000788993">
    <property type="component" value="Unassembled WGS sequence"/>
</dbReference>
<keyword evidence="3 8" id="KW-0813">Transport</keyword>
<evidence type="ECO:0000256" key="3">
    <source>
        <dbReference type="ARBA" id="ARBA00022448"/>
    </source>
</evidence>
<comment type="subcellular location">
    <subcellularLocation>
        <location evidence="8">Cell membrane</location>
        <topology evidence="8">Multi-pass membrane protein</topology>
    </subcellularLocation>
    <subcellularLocation>
        <location evidence="1">Membrane</location>
        <topology evidence="1">Multi-pass membrane protein</topology>
    </subcellularLocation>
</comment>
<feature type="transmembrane region" description="Helical" evidence="8">
    <location>
        <begin position="162"/>
        <end position="184"/>
    </location>
</feature>
<organism evidence="9 10">
    <name type="scientific">Ogataea polymorpha</name>
    <dbReference type="NCBI Taxonomy" id="460523"/>
    <lineage>
        <taxon>Eukaryota</taxon>
        <taxon>Fungi</taxon>
        <taxon>Dikarya</taxon>
        <taxon>Ascomycota</taxon>
        <taxon>Saccharomycotina</taxon>
        <taxon>Pichiomycetes</taxon>
        <taxon>Pichiales</taxon>
        <taxon>Pichiaceae</taxon>
        <taxon>Ogataea</taxon>
    </lineage>
</organism>
<keyword evidence="6 8" id="KW-0534">Nitrate assimilation</keyword>
<evidence type="ECO:0000313" key="10">
    <source>
        <dbReference type="Proteomes" id="UP000788993"/>
    </source>
</evidence>
<dbReference type="Gene3D" id="1.20.1250.20">
    <property type="entry name" value="MFS general substrate transporter like domains"/>
    <property type="match status" value="2"/>
</dbReference>
<keyword evidence="4 8" id="KW-0812">Transmembrane</keyword>
<feature type="transmembrane region" description="Helical" evidence="8">
    <location>
        <begin position="409"/>
        <end position="432"/>
    </location>
</feature>
<keyword evidence="8" id="KW-1003">Cell membrane</keyword>
<dbReference type="NCBIfam" id="TIGR00886">
    <property type="entry name" value="2A0108"/>
    <property type="match status" value="1"/>
</dbReference>
<gene>
    <name evidence="9" type="ORF">OGATHE_006002</name>
</gene>
<evidence type="ECO:0000256" key="8">
    <source>
        <dbReference type="RuleBase" id="RU366033"/>
    </source>
</evidence>
<dbReference type="InterPro" id="IPR044772">
    <property type="entry name" value="NO3_transporter"/>
</dbReference>
<comment type="caution">
    <text evidence="9">The sequence shown here is derived from an EMBL/GenBank/DDBJ whole genome shotgun (WGS) entry which is preliminary data.</text>
</comment>
<evidence type="ECO:0000256" key="1">
    <source>
        <dbReference type="ARBA" id="ARBA00004141"/>
    </source>
</evidence>
<evidence type="ECO:0000256" key="7">
    <source>
        <dbReference type="ARBA" id="ARBA00023136"/>
    </source>
</evidence>
<feature type="transmembrane region" description="Helical" evidence="8">
    <location>
        <begin position="478"/>
        <end position="498"/>
    </location>
</feature>
<evidence type="ECO:0000313" key="9">
    <source>
        <dbReference type="EMBL" id="KAH3659957.1"/>
    </source>
</evidence>
<evidence type="ECO:0000256" key="2">
    <source>
        <dbReference type="ARBA" id="ARBA00008432"/>
    </source>
</evidence>
<evidence type="ECO:0000256" key="6">
    <source>
        <dbReference type="ARBA" id="ARBA00023063"/>
    </source>
</evidence>
<dbReference type="SUPFAM" id="SSF103473">
    <property type="entry name" value="MFS general substrate transporter"/>
    <property type="match status" value="1"/>
</dbReference>
<dbReference type="GO" id="GO:0015112">
    <property type="term" value="F:nitrate transmembrane transporter activity"/>
    <property type="evidence" value="ECO:0007669"/>
    <property type="project" value="UniProtKB-UniRule"/>
</dbReference>
<proteinExistence type="inferred from homology"/>
<feature type="transmembrane region" description="Helical" evidence="8">
    <location>
        <begin position="385"/>
        <end position="403"/>
    </location>
</feature>
<dbReference type="GO" id="GO:0015113">
    <property type="term" value="F:nitrite transmembrane transporter activity"/>
    <property type="evidence" value="ECO:0007669"/>
    <property type="project" value="InterPro"/>
</dbReference>
<dbReference type="AlphaFoldDB" id="A0A9P8NUN0"/>
<evidence type="ECO:0000256" key="5">
    <source>
        <dbReference type="ARBA" id="ARBA00022989"/>
    </source>
</evidence>
<feature type="transmembrane region" description="Helical" evidence="8">
    <location>
        <begin position="126"/>
        <end position="150"/>
    </location>
</feature>
<protein>
    <recommendedName>
        <fullName evidence="8">Nitrate/nitrite transporter</fullName>
    </recommendedName>
</protein>
<comment type="similarity">
    <text evidence="2 8">Belongs to the major facilitator superfamily. Nitrate/nitrite porter (TC 2.A.1.8) family.</text>
</comment>
<dbReference type="InterPro" id="IPR011701">
    <property type="entry name" value="MFS"/>
</dbReference>
<keyword evidence="5 8" id="KW-1133">Transmembrane helix</keyword>
<sequence length="508" mass="55889">MQLSTLWEPPIVNPRNLKATSIPIFNLWNVYGRNFFFAWFGFFVCFLSWFAFPPLLHGMLKKDLKLTAVDISNNNICGLTGTLLGRFILGPLNDKYGPRITLTGVLVAGAIPTAFVPLVTNVAGLHAIRFFISFLGSSFICCSQFCAVFFDNNIIGTANAISAGWGNAGGGVAFFVMPAISNALEKRGYSLHHSWSYSFVIGPFLILMITAIVIFVFGSDCPRGRWSLRGDILGINMDNMLVKSVSVTRHFSKDGELTSVCVEPVNAIDEVVVEPNQDQEIFEVADIINEDEIIEDPTLKDVVKICFSPRTMLVGLCYMCSFGTELAVESIISNLFGQKMTKWSTSKAGAWGSMLGLLNVVTRPAGGIISDFLYQRFKTTKAKKFWMIFTGLMQGIFLIWIGLVPELSIAGLIVSVSFLCLWFEMGNGANYACVPVVNRHHSGIVSGVTGAMGNLGGILFSLVFRYTIANGVNNYFKAFWIIGIVCTVVNLACVLIPIREERPRKAEI</sequence>
<dbReference type="InterPro" id="IPR036259">
    <property type="entry name" value="MFS_trans_sf"/>
</dbReference>
<dbReference type="InterPro" id="IPR004737">
    <property type="entry name" value="NO3_transporter_NarK/NarU-like"/>
</dbReference>
<dbReference type="PANTHER" id="PTHR23515">
    <property type="entry name" value="HIGH-AFFINITY NITRATE TRANSPORTER 2.3"/>
    <property type="match status" value="1"/>
</dbReference>
<feature type="transmembrane region" description="Helical" evidence="8">
    <location>
        <begin position="444"/>
        <end position="466"/>
    </location>
</feature>
<feature type="transmembrane region" description="Helical" evidence="8">
    <location>
        <begin position="100"/>
        <end position="120"/>
    </location>
</feature>
<evidence type="ECO:0000256" key="4">
    <source>
        <dbReference type="ARBA" id="ARBA00022692"/>
    </source>
</evidence>